<name>A0ABW0DNS7_9ACTN</name>
<comment type="caution">
    <text evidence="2">The sequence shown here is derived from an EMBL/GenBank/DDBJ whole genome shotgun (WGS) entry which is preliminary data.</text>
</comment>
<dbReference type="EMBL" id="JBHSKN010000004">
    <property type="protein sequence ID" value="MFC5239053.1"/>
    <property type="molecule type" value="Genomic_DNA"/>
</dbReference>
<dbReference type="InterPro" id="IPR045701">
    <property type="entry name" value="DUF6059"/>
</dbReference>
<evidence type="ECO:0000256" key="1">
    <source>
        <dbReference type="SAM" id="MobiDB-lite"/>
    </source>
</evidence>
<evidence type="ECO:0000313" key="2">
    <source>
        <dbReference type="EMBL" id="MFC5239053.1"/>
    </source>
</evidence>
<dbReference type="Pfam" id="PF19534">
    <property type="entry name" value="DUF6059"/>
    <property type="match status" value="1"/>
</dbReference>
<gene>
    <name evidence="2" type="ORF">ACFPWV_03830</name>
</gene>
<protein>
    <submittedName>
        <fullName evidence="2">DUF6059 family protein</fullName>
    </submittedName>
</protein>
<feature type="region of interest" description="Disordered" evidence="1">
    <location>
        <begin position="32"/>
        <end position="65"/>
    </location>
</feature>
<dbReference type="RefSeq" id="WP_344561266.1">
    <property type="nucleotide sequence ID" value="NZ_BAAATG010000021.1"/>
</dbReference>
<proteinExistence type="predicted"/>
<reference evidence="3" key="1">
    <citation type="journal article" date="2019" name="Int. J. Syst. Evol. Microbiol.">
        <title>The Global Catalogue of Microorganisms (GCM) 10K type strain sequencing project: providing services to taxonomists for standard genome sequencing and annotation.</title>
        <authorList>
            <consortium name="The Broad Institute Genomics Platform"/>
            <consortium name="The Broad Institute Genome Sequencing Center for Infectious Disease"/>
            <person name="Wu L."/>
            <person name="Ma J."/>
        </authorList>
    </citation>
    <scope>NUCLEOTIDE SEQUENCE [LARGE SCALE GENOMIC DNA]</scope>
    <source>
        <strain evidence="3">CGMCC 4.7131</strain>
    </source>
</reference>
<dbReference type="Proteomes" id="UP001596035">
    <property type="component" value="Unassembled WGS sequence"/>
</dbReference>
<accession>A0ABW0DNS7</accession>
<sequence length="65" mass="7308">MTRPVFFLHPVYEALSAFGWLFIGPVPPAERRPPLTGPAPLHPERLCPERPLTPLEHALDRQLTG</sequence>
<organism evidence="2 3">
    <name type="scientific">Streptomyces atrovirens</name>
    <dbReference type="NCBI Taxonomy" id="285556"/>
    <lineage>
        <taxon>Bacteria</taxon>
        <taxon>Bacillati</taxon>
        <taxon>Actinomycetota</taxon>
        <taxon>Actinomycetes</taxon>
        <taxon>Kitasatosporales</taxon>
        <taxon>Streptomycetaceae</taxon>
        <taxon>Streptomyces</taxon>
    </lineage>
</organism>
<evidence type="ECO:0000313" key="3">
    <source>
        <dbReference type="Proteomes" id="UP001596035"/>
    </source>
</evidence>
<keyword evidence="3" id="KW-1185">Reference proteome</keyword>